<dbReference type="EMBL" id="NCKW01016128">
    <property type="protein sequence ID" value="POM61272.1"/>
    <property type="molecule type" value="Genomic_DNA"/>
</dbReference>
<dbReference type="GO" id="GO:0034464">
    <property type="term" value="C:BBSome"/>
    <property type="evidence" value="ECO:0007669"/>
    <property type="project" value="InterPro"/>
</dbReference>
<dbReference type="Pfam" id="PF14779">
    <property type="entry name" value="BBS1"/>
    <property type="match status" value="2"/>
</dbReference>
<gene>
    <name evidence="2" type="ORF">PHPALM_29735</name>
</gene>
<dbReference type="Proteomes" id="UP000237271">
    <property type="component" value="Unassembled WGS sequence"/>
</dbReference>
<name>A0A2P4X6V9_9STRA</name>
<dbReference type="PANTHER" id="PTHR20870:SF0">
    <property type="entry name" value="BARDET-BIEDL SYNDROME 1 PROTEIN"/>
    <property type="match status" value="1"/>
</dbReference>
<dbReference type="InterPro" id="IPR028784">
    <property type="entry name" value="BBS1"/>
</dbReference>
<dbReference type="OrthoDB" id="10259809at2759"/>
<proteinExistence type="predicted"/>
<dbReference type="PANTHER" id="PTHR20870">
    <property type="entry name" value="BARDET-BIEDL SYNDROME 1 PROTEIN"/>
    <property type="match status" value="1"/>
</dbReference>
<keyword evidence="3" id="KW-1185">Reference proteome</keyword>
<evidence type="ECO:0000313" key="3">
    <source>
        <dbReference type="Proteomes" id="UP000237271"/>
    </source>
</evidence>
<dbReference type="GO" id="GO:0005119">
    <property type="term" value="F:smoothened binding"/>
    <property type="evidence" value="ECO:0007669"/>
    <property type="project" value="TreeGrafter"/>
</dbReference>
<dbReference type="GO" id="GO:1905515">
    <property type="term" value="P:non-motile cilium assembly"/>
    <property type="evidence" value="ECO:0007669"/>
    <property type="project" value="InterPro"/>
</dbReference>
<dbReference type="GO" id="GO:0005930">
    <property type="term" value="C:axoneme"/>
    <property type="evidence" value="ECO:0007669"/>
    <property type="project" value="TreeGrafter"/>
</dbReference>
<evidence type="ECO:0000259" key="1">
    <source>
        <dbReference type="Pfam" id="PF14779"/>
    </source>
</evidence>
<reference evidence="2 3" key="1">
    <citation type="journal article" date="2017" name="Genome Biol. Evol.">
        <title>Phytophthora megakarya and P. palmivora, closely related causal agents of cacao black pod rot, underwent increases in genome sizes and gene numbers by different mechanisms.</title>
        <authorList>
            <person name="Ali S.S."/>
            <person name="Shao J."/>
            <person name="Lary D.J."/>
            <person name="Kronmiller B."/>
            <person name="Shen D."/>
            <person name="Strem M.D."/>
            <person name="Amoako-Attah I."/>
            <person name="Akrofi A.Y."/>
            <person name="Begoude B.A."/>
            <person name="Ten Hoopen G.M."/>
            <person name="Coulibaly K."/>
            <person name="Kebe B.I."/>
            <person name="Melnick R.L."/>
            <person name="Guiltinan M.J."/>
            <person name="Tyler B.M."/>
            <person name="Meinhardt L.W."/>
            <person name="Bailey B.A."/>
        </authorList>
    </citation>
    <scope>NUCLEOTIDE SEQUENCE [LARGE SCALE GENOMIC DNA]</scope>
    <source>
        <strain evidence="3">sbr112.9</strain>
    </source>
</reference>
<accession>A0A2P4X6V9</accession>
<dbReference type="AlphaFoldDB" id="A0A2P4X6V9"/>
<organism evidence="2 3">
    <name type="scientific">Phytophthora palmivora</name>
    <dbReference type="NCBI Taxonomy" id="4796"/>
    <lineage>
        <taxon>Eukaryota</taxon>
        <taxon>Sar</taxon>
        <taxon>Stramenopiles</taxon>
        <taxon>Oomycota</taxon>
        <taxon>Peronosporomycetes</taxon>
        <taxon>Peronosporales</taxon>
        <taxon>Peronosporaceae</taxon>
        <taxon>Phytophthora</taxon>
    </lineage>
</organism>
<sequence length="181" mass="19798">MSAAEDIEKDTAPTTNASSKKVAKSPWLSAYHNAVAGIKAGSSCMQLVDVYGDGDAKLVVADGDQRLKMYKGASMKRQRGTCGLRSHQSQMIYCSSLHGEQAVLGVPSALSYFYSDNNRPRIPAIAVASGPYIFIYRNFRPHYKFTVPSIEIDAQETKLWEALAKCSIEVPDALAQLSTMR</sequence>
<evidence type="ECO:0000313" key="2">
    <source>
        <dbReference type="EMBL" id="POM61272.1"/>
    </source>
</evidence>
<dbReference type="GO" id="GO:0005113">
    <property type="term" value="F:patched binding"/>
    <property type="evidence" value="ECO:0007669"/>
    <property type="project" value="TreeGrafter"/>
</dbReference>
<comment type="caution">
    <text evidence="2">The sequence shown here is derived from an EMBL/GenBank/DDBJ whole genome shotgun (WGS) entry which is preliminary data.</text>
</comment>
<feature type="domain" description="Bardet-Biedl syndrome 1 N-terminal" evidence="1">
    <location>
        <begin position="94"/>
        <end position="181"/>
    </location>
</feature>
<dbReference type="GO" id="GO:0005815">
    <property type="term" value="C:microtubule organizing center"/>
    <property type="evidence" value="ECO:0007669"/>
    <property type="project" value="TreeGrafter"/>
</dbReference>
<feature type="domain" description="Bardet-Biedl syndrome 1 N-terminal" evidence="1">
    <location>
        <begin position="27"/>
        <end position="78"/>
    </location>
</feature>
<protein>
    <submittedName>
        <fullName evidence="2">Bardet-Biedl syndrome 1 family protein</fullName>
    </submittedName>
</protein>
<dbReference type="GO" id="GO:0061512">
    <property type="term" value="P:protein localization to cilium"/>
    <property type="evidence" value="ECO:0007669"/>
    <property type="project" value="TreeGrafter"/>
</dbReference>
<dbReference type="InterPro" id="IPR032728">
    <property type="entry name" value="BBS1_N"/>
</dbReference>